<proteinExistence type="predicted"/>
<accession>A0A0C3QMP7</accession>
<dbReference type="AlphaFoldDB" id="A0A0C3QMP7"/>
<evidence type="ECO:0000256" key="1">
    <source>
        <dbReference type="ARBA" id="ARBA00022723"/>
    </source>
</evidence>
<feature type="domain" description="HIT-type" evidence="6">
    <location>
        <begin position="108"/>
        <end position="140"/>
    </location>
</feature>
<dbReference type="EMBL" id="KN822943">
    <property type="protein sequence ID" value="KIO34280.1"/>
    <property type="molecule type" value="Genomic_DNA"/>
</dbReference>
<gene>
    <name evidence="7" type="ORF">M407DRAFT_126991</name>
</gene>
<dbReference type="SUPFAM" id="SSF144232">
    <property type="entry name" value="HIT/MYND zinc finger-like"/>
    <property type="match status" value="1"/>
</dbReference>
<evidence type="ECO:0000313" key="8">
    <source>
        <dbReference type="Proteomes" id="UP000054248"/>
    </source>
</evidence>
<dbReference type="GO" id="GO:0008270">
    <property type="term" value="F:zinc ion binding"/>
    <property type="evidence" value="ECO:0007669"/>
    <property type="project" value="UniProtKB-UniRule"/>
</dbReference>
<dbReference type="STRING" id="1051891.A0A0C3QMP7"/>
<keyword evidence="8" id="KW-1185">Reference proteome</keyword>
<evidence type="ECO:0000256" key="3">
    <source>
        <dbReference type="ARBA" id="ARBA00022833"/>
    </source>
</evidence>
<evidence type="ECO:0000256" key="2">
    <source>
        <dbReference type="ARBA" id="ARBA00022771"/>
    </source>
</evidence>
<dbReference type="Pfam" id="PF04438">
    <property type="entry name" value="zf-HIT"/>
    <property type="match status" value="1"/>
</dbReference>
<dbReference type="CDD" id="cd21437">
    <property type="entry name" value="zf-HIT_ZNHIT1_like"/>
    <property type="match status" value="1"/>
</dbReference>
<keyword evidence="3" id="KW-0862">Zinc</keyword>
<protein>
    <recommendedName>
        <fullName evidence="6">HIT-type domain-containing protein</fullName>
    </recommendedName>
</protein>
<dbReference type="InterPro" id="IPR007529">
    <property type="entry name" value="Znf_HIT"/>
</dbReference>
<feature type="compositionally biased region" description="Basic and acidic residues" evidence="5">
    <location>
        <begin position="37"/>
        <end position="56"/>
    </location>
</feature>
<dbReference type="GO" id="GO:0006338">
    <property type="term" value="P:chromatin remodeling"/>
    <property type="evidence" value="ECO:0007669"/>
    <property type="project" value="InterPro"/>
</dbReference>
<reference evidence="7 8" key="1">
    <citation type="submission" date="2014-04" db="EMBL/GenBank/DDBJ databases">
        <authorList>
            <consortium name="DOE Joint Genome Institute"/>
            <person name="Kuo A."/>
            <person name="Girlanda M."/>
            <person name="Perotto S."/>
            <person name="Kohler A."/>
            <person name="Nagy L.G."/>
            <person name="Floudas D."/>
            <person name="Copeland A."/>
            <person name="Barry K.W."/>
            <person name="Cichocki N."/>
            <person name="Veneault-Fourrey C."/>
            <person name="LaButti K."/>
            <person name="Lindquist E.A."/>
            <person name="Lipzen A."/>
            <person name="Lundell T."/>
            <person name="Morin E."/>
            <person name="Murat C."/>
            <person name="Sun H."/>
            <person name="Tunlid A."/>
            <person name="Henrissat B."/>
            <person name="Grigoriev I.V."/>
            <person name="Hibbett D.S."/>
            <person name="Martin F."/>
            <person name="Nordberg H.P."/>
            <person name="Cantor M.N."/>
            <person name="Hua S.X."/>
        </authorList>
    </citation>
    <scope>NUCLEOTIDE SEQUENCE [LARGE SCALE GENOMIC DNA]</scope>
    <source>
        <strain evidence="7 8">MUT 4182</strain>
    </source>
</reference>
<dbReference type="PROSITE" id="PS51083">
    <property type="entry name" value="ZF_HIT"/>
    <property type="match status" value="1"/>
</dbReference>
<sequence>DPEIIAKRTKRRLEELERSNFAEPRESLADTLEDEEISGRPMDRSRETISLRNDGKQRKKSNAAVRAILLYRKNFNTLLEEAHLEDDPGPNYLTAVAPPPTQPARIFCQVCGYWGLYTCQKCGQHYCSIPCRGTHNDTGCERRLIA</sequence>
<dbReference type="HOGENOM" id="CLU_106918_1_0_1"/>
<dbReference type="GO" id="GO:0005634">
    <property type="term" value="C:nucleus"/>
    <property type="evidence" value="ECO:0007669"/>
    <property type="project" value="UniProtKB-ARBA"/>
</dbReference>
<feature type="compositionally biased region" description="Basic and acidic residues" evidence="5">
    <location>
        <begin position="18"/>
        <end position="28"/>
    </location>
</feature>
<keyword evidence="1" id="KW-0479">Metal-binding</keyword>
<evidence type="ECO:0000313" key="7">
    <source>
        <dbReference type="EMBL" id="KIO34280.1"/>
    </source>
</evidence>
<dbReference type="InterPro" id="IPR039723">
    <property type="entry name" value="Vps71/ZNHIT1"/>
</dbReference>
<dbReference type="PANTHER" id="PTHR13093">
    <property type="entry name" value="ZINC FINGER HIT DOMAIN CONTAINING PROTEIN 1"/>
    <property type="match status" value="1"/>
</dbReference>
<name>A0A0C3QMP7_9AGAM</name>
<organism evidence="7 8">
    <name type="scientific">Tulasnella calospora MUT 4182</name>
    <dbReference type="NCBI Taxonomy" id="1051891"/>
    <lineage>
        <taxon>Eukaryota</taxon>
        <taxon>Fungi</taxon>
        <taxon>Dikarya</taxon>
        <taxon>Basidiomycota</taxon>
        <taxon>Agaricomycotina</taxon>
        <taxon>Agaricomycetes</taxon>
        <taxon>Cantharellales</taxon>
        <taxon>Tulasnellaceae</taxon>
        <taxon>Tulasnella</taxon>
    </lineage>
</organism>
<evidence type="ECO:0000256" key="4">
    <source>
        <dbReference type="PROSITE-ProRule" id="PRU00453"/>
    </source>
</evidence>
<evidence type="ECO:0000259" key="6">
    <source>
        <dbReference type="PROSITE" id="PS51083"/>
    </source>
</evidence>
<feature type="region of interest" description="Disordered" evidence="5">
    <location>
        <begin position="18"/>
        <end position="58"/>
    </location>
</feature>
<feature type="non-terminal residue" evidence="7">
    <location>
        <position position="1"/>
    </location>
</feature>
<evidence type="ECO:0000256" key="5">
    <source>
        <dbReference type="SAM" id="MobiDB-lite"/>
    </source>
</evidence>
<dbReference type="Proteomes" id="UP000054248">
    <property type="component" value="Unassembled WGS sequence"/>
</dbReference>
<keyword evidence="2 4" id="KW-0863">Zinc-finger</keyword>
<reference evidence="8" key="2">
    <citation type="submission" date="2015-01" db="EMBL/GenBank/DDBJ databases">
        <title>Evolutionary Origins and Diversification of the Mycorrhizal Mutualists.</title>
        <authorList>
            <consortium name="DOE Joint Genome Institute"/>
            <consortium name="Mycorrhizal Genomics Consortium"/>
            <person name="Kohler A."/>
            <person name="Kuo A."/>
            <person name="Nagy L.G."/>
            <person name="Floudas D."/>
            <person name="Copeland A."/>
            <person name="Barry K.W."/>
            <person name="Cichocki N."/>
            <person name="Veneault-Fourrey C."/>
            <person name="LaButti K."/>
            <person name="Lindquist E.A."/>
            <person name="Lipzen A."/>
            <person name="Lundell T."/>
            <person name="Morin E."/>
            <person name="Murat C."/>
            <person name="Riley R."/>
            <person name="Ohm R."/>
            <person name="Sun H."/>
            <person name="Tunlid A."/>
            <person name="Henrissat B."/>
            <person name="Grigoriev I.V."/>
            <person name="Hibbett D.S."/>
            <person name="Martin F."/>
        </authorList>
    </citation>
    <scope>NUCLEOTIDE SEQUENCE [LARGE SCALE GENOMIC DNA]</scope>
    <source>
        <strain evidence="8">MUT 4182</strain>
    </source>
</reference>
<dbReference type="OrthoDB" id="74807at2759"/>